<organism evidence="7 8">
    <name type="scientific">Streptomyces acidiscabies</name>
    <dbReference type="NCBI Taxonomy" id="42234"/>
    <lineage>
        <taxon>Bacteria</taxon>
        <taxon>Bacillati</taxon>
        <taxon>Actinomycetota</taxon>
        <taxon>Actinomycetes</taxon>
        <taxon>Kitasatosporales</taxon>
        <taxon>Streptomycetaceae</taxon>
        <taxon>Streptomyces</taxon>
    </lineage>
</organism>
<evidence type="ECO:0000256" key="1">
    <source>
        <dbReference type="ARBA" id="ARBA00010617"/>
    </source>
</evidence>
<proteinExistence type="inferred from homology"/>
<dbReference type="GO" id="GO:0005506">
    <property type="term" value="F:iron ion binding"/>
    <property type="evidence" value="ECO:0007669"/>
    <property type="project" value="InterPro"/>
</dbReference>
<comment type="caution">
    <text evidence="7">The sequence shown here is derived from an EMBL/GenBank/DDBJ whole genome shotgun (WGS) entry which is preliminary data.</text>
</comment>
<dbReference type="SUPFAM" id="SSF48264">
    <property type="entry name" value="Cytochrome P450"/>
    <property type="match status" value="1"/>
</dbReference>
<dbReference type="Gene3D" id="1.10.630.10">
    <property type="entry name" value="Cytochrome P450"/>
    <property type="match status" value="1"/>
</dbReference>
<dbReference type="GO" id="GO:0036199">
    <property type="term" value="F:cholest-4-en-3-one 26-monooxygenase activity"/>
    <property type="evidence" value="ECO:0007669"/>
    <property type="project" value="TreeGrafter"/>
</dbReference>
<evidence type="ECO:0000256" key="5">
    <source>
        <dbReference type="ARBA" id="ARBA00023004"/>
    </source>
</evidence>
<dbReference type="FunFam" id="1.10.630.10:FF:000018">
    <property type="entry name" value="Cytochrome P450 monooxygenase"/>
    <property type="match status" value="1"/>
</dbReference>
<gene>
    <name evidence="7" type="ORF">IQ63_20530</name>
</gene>
<evidence type="ECO:0000256" key="4">
    <source>
        <dbReference type="ARBA" id="ARBA00023002"/>
    </source>
</evidence>
<comment type="similarity">
    <text evidence="1">Belongs to the cytochrome P450 family.</text>
</comment>
<protein>
    <submittedName>
        <fullName evidence="7">Cytochrome P450</fullName>
    </submittedName>
</protein>
<accession>A0A0L0K613</accession>
<evidence type="ECO:0000313" key="8">
    <source>
        <dbReference type="Proteomes" id="UP000037151"/>
    </source>
</evidence>
<dbReference type="Pfam" id="PF00067">
    <property type="entry name" value="p450"/>
    <property type="match status" value="1"/>
</dbReference>
<dbReference type="GO" id="GO:0020037">
    <property type="term" value="F:heme binding"/>
    <property type="evidence" value="ECO:0007669"/>
    <property type="project" value="InterPro"/>
</dbReference>
<evidence type="ECO:0000313" key="7">
    <source>
        <dbReference type="EMBL" id="KND33114.1"/>
    </source>
</evidence>
<dbReference type="InterPro" id="IPR036396">
    <property type="entry name" value="Cyt_P450_sf"/>
</dbReference>
<sequence>MNVDLSDPLLYRSSDPEPVWSRLRAEHPVYRNQRANGEHFWAVMTHGLCTDMLTDPRVFSSQNGMRLDSDPQVLAAAAGKMLNITDPPRHDKIRKVVSSAFTPKMVNRLETNMRATAAKAIDEALAAGECEFTRVAQKLPVSVICDMIGVAPADWDFMVERTRFAWSSTALDETEEARKVQAHTEILLHFQDLAEERRRAPKDDLMSALVCGEIDGAPLTDQEILYNCDALVSGGNETTRHATVGGLLALIDNPDQWHRLRDEPGLMPSAIQEVVRYTSPVMHALRTATEDVELGGEHISAGDHVVAWLPSANRDEKVFDDPDRFDIERDPNRHLGFIQGNHYCIGSSLAKLELTVMFEELLARVEVAELAGPVLRLRSNLLWGFDSLPVKFVPRA</sequence>
<evidence type="ECO:0000256" key="6">
    <source>
        <dbReference type="ARBA" id="ARBA00023033"/>
    </source>
</evidence>
<dbReference type="InterPro" id="IPR001128">
    <property type="entry name" value="Cyt_P450"/>
</dbReference>
<dbReference type="PRINTS" id="PR00359">
    <property type="entry name" value="BP450"/>
</dbReference>
<evidence type="ECO:0000256" key="3">
    <source>
        <dbReference type="ARBA" id="ARBA00022723"/>
    </source>
</evidence>
<keyword evidence="5" id="KW-0408">Iron</keyword>
<dbReference type="RefSeq" id="WP_199831995.1">
    <property type="nucleotide sequence ID" value="NZ_KQ257822.1"/>
</dbReference>
<dbReference type="PANTHER" id="PTHR46696:SF4">
    <property type="entry name" value="BIOTIN BIOSYNTHESIS CYTOCHROME P450"/>
    <property type="match status" value="1"/>
</dbReference>
<dbReference type="Proteomes" id="UP000037151">
    <property type="component" value="Unassembled WGS sequence"/>
</dbReference>
<evidence type="ECO:0000256" key="2">
    <source>
        <dbReference type="ARBA" id="ARBA00022617"/>
    </source>
</evidence>
<dbReference type="InterPro" id="IPR002397">
    <property type="entry name" value="Cyt_P450_B"/>
</dbReference>
<dbReference type="GO" id="GO:0008395">
    <property type="term" value="F:steroid hydroxylase activity"/>
    <property type="evidence" value="ECO:0007669"/>
    <property type="project" value="TreeGrafter"/>
</dbReference>
<keyword evidence="3" id="KW-0479">Metal-binding</keyword>
<dbReference type="CDD" id="cd11033">
    <property type="entry name" value="CYP142-like"/>
    <property type="match status" value="1"/>
</dbReference>
<dbReference type="GO" id="GO:0006707">
    <property type="term" value="P:cholesterol catabolic process"/>
    <property type="evidence" value="ECO:0007669"/>
    <property type="project" value="TreeGrafter"/>
</dbReference>
<keyword evidence="6" id="KW-0503">Monooxygenase</keyword>
<reference evidence="8" key="1">
    <citation type="submission" date="2014-07" db="EMBL/GenBank/DDBJ databases">
        <title>Genome sequencing of plant-pathogenic Streptomyces species.</title>
        <authorList>
            <person name="Harrison J."/>
            <person name="Sapp M."/>
            <person name="Thwaites R."/>
            <person name="Studholme D.J."/>
        </authorList>
    </citation>
    <scope>NUCLEOTIDE SEQUENCE [LARGE SCALE GENOMIC DNA]</scope>
    <source>
        <strain evidence="8">NCPPB 4445</strain>
    </source>
</reference>
<dbReference type="PANTHER" id="PTHR46696">
    <property type="entry name" value="P450, PUTATIVE (EUROFUNG)-RELATED"/>
    <property type="match status" value="1"/>
</dbReference>
<dbReference type="AlphaFoldDB" id="A0A0L0K613"/>
<keyword evidence="2" id="KW-0349">Heme</keyword>
<dbReference type="EMBL" id="JPPY01000129">
    <property type="protein sequence ID" value="KND33114.1"/>
    <property type="molecule type" value="Genomic_DNA"/>
</dbReference>
<dbReference type="PATRIC" id="fig|42234.21.peg.4233"/>
<name>A0A0L0K613_9ACTN</name>
<keyword evidence="4" id="KW-0560">Oxidoreductase</keyword>